<dbReference type="CDD" id="cd21036">
    <property type="entry name" value="WH_MUS81"/>
    <property type="match status" value="1"/>
</dbReference>
<evidence type="ECO:0000256" key="1">
    <source>
        <dbReference type="ARBA" id="ARBA00001946"/>
    </source>
</evidence>
<dbReference type="GO" id="GO:0046872">
    <property type="term" value="F:metal ion binding"/>
    <property type="evidence" value="ECO:0007669"/>
    <property type="project" value="UniProtKB-UniRule"/>
</dbReference>
<evidence type="ECO:0000313" key="18">
    <source>
        <dbReference type="EMBL" id="ODV72631.1"/>
    </source>
</evidence>
<keyword evidence="14" id="KW-0469">Meiosis</keyword>
<reference evidence="18 19" key="1">
    <citation type="journal article" date="2016" name="Proc. Natl. Acad. Sci. U.S.A.">
        <title>Comparative genomics of biotechnologically important yeasts.</title>
        <authorList>
            <person name="Riley R."/>
            <person name="Haridas S."/>
            <person name="Wolfe K.H."/>
            <person name="Lopes M.R."/>
            <person name="Hittinger C.T."/>
            <person name="Goeker M."/>
            <person name="Salamov A.A."/>
            <person name="Wisecaver J.H."/>
            <person name="Long T.M."/>
            <person name="Calvey C.H."/>
            <person name="Aerts A.L."/>
            <person name="Barry K.W."/>
            <person name="Choi C."/>
            <person name="Clum A."/>
            <person name="Coughlan A.Y."/>
            <person name="Deshpande S."/>
            <person name="Douglass A.P."/>
            <person name="Hanson S.J."/>
            <person name="Klenk H.-P."/>
            <person name="LaButti K.M."/>
            <person name="Lapidus A."/>
            <person name="Lindquist E.A."/>
            <person name="Lipzen A.M."/>
            <person name="Meier-Kolthoff J.P."/>
            <person name="Ohm R.A."/>
            <person name="Otillar R.P."/>
            <person name="Pangilinan J.L."/>
            <person name="Peng Y."/>
            <person name="Rokas A."/>
            <person name="Rosa C.A."/>
            <person name="Scheuner C."/>
            <person name="Sibirny A.A."/>
            <person name="Slot J.C."/>
            <person name="Stielow J.B."/>
            <person name="Sun H."/>
            <person name="Kurtzman C.P."/>
            <person name="Blackwell M."/>
            <person name="Grigoriev I.V."/>
            <person name="Jeffries T.W."/>
        </authorList>
    </citation>
    <scope>NUCLEOTIDE SEQUENCE [LARGE SCALE GENOMIC DNA]</scope>
    <source>
        <strain evidence="19">ATCC 18201 / CBS 1600 / BCRC 20928 / JCM 3617 / NBRC 0987 / NRRL Y-1542</strain>
    </source>
</reference>
<dbReference type="Pfam" id="PF21136">
    <property type="entry name" value="WHD_MUS81"/>
    <property type="match status" value="1"/>
</dbReference>
<evidence type="ECO:0000256" key="10">
    <source>
        <dbReference type="ARBA" id="ARBA00022842"/>
    </source>
</evidence>
<dbReference type="Gene3D" id="1.10.150.110">
    <property type="entry name" value="DNA polymerase beta, N-terminal domain-like"/>
    <property type="match status" value="1"/>
</dbReference>
<evidence type="ECO:0000256" key="6">
    <source>
        <dbReference type="ARBA" id="ARBA00022723"/>
    </source>
</evidence>
<dbReference type="EC" id="3.1.22.-" evidence="15"/>
<dbReference type="InterPro" id="IPR010996">
    <property type="entry name" value="HHH_MUS81"/>
</dbReference>
<evidence type="ECO:0000256" key="15">
    <source>
        <dbReference type="RuleBase" id="RU369042"/>
    </source>
</evidence>
<keyword evidence="5 15" id="KW-0540">Nuclease</keyword>
<dbReference type="GO" id="GO:0000727">
    <property type="term" value="P:double-strand break repair via break-induced replication"/>
    <property type="evidence" value="ECO:0007669"/>
    <property type="project" value="UniProtKB-UniRule"/>
</dbReference>
<evidence type="ECO:0000256" key="4">
    <source>
        <dbReference type="ARBA" id="ARBA00017114"/>
    </source>
</evidence>
<dbReference type="InterPro" id="IPR042530">
    <property type="entry name" value="EME1/EME2_C"/>
</dbReference>
<dbReference type="Pfam" id="PF14716">
    <property type="entry name" value="HHH_8"/>
    <property type="match status" value="1"/>
</dbReference>
<keyword evidence="10 15" id="KW-0460">Magnesium</keyword>
<dbReference type="InterPro" id="IPR006166">
    <property type="entry name" value="ERCC4_domain"/>
</dbReference>
<evidence type="ECO:0000256" key="2">
    <source>
        <dbReference type="ARBA" id="ARBA00004123"/>
    </source>
</evidence>
<accession>A0A1E4RZF7</accession>
<keyword evidence="13 15" id="KW-0539">Nucleus</keyword>
<evidence type="ECO:0000256" key="14">
    <source>
        <dbReference type="ARBA" id="ARBA00023254"/>
    </source>
</evidence>
<dbReference type="Gene3D" id="1.10.10.10">
    <property type="entry name" value="Winged helix-like DNA-binding domain superfamily/Winged helix DNA-binding domain"/>
    <property type="match status" value="1"/>
</dbReference>
<dbReference type="SUPFAM" id="SSF47802">
    <property type="entry name" value="DNA polymerase beta, N-terminal domain-like"/>
    <property type="match status" value="1"/>
</dbReference>
<feature type="region of interest" description="Disordered" evidence="16">
    <location>
        <begin position="219"/>
        <end position="241"/>
    </location>
</feature>
<comment type="function">
    <text evidence="15">Interacts with EME1 to form a DNA structure-specific endonuclease with substrate preference for branched DNA structures with a 5'-end at the branch nick. Typical substrates include 3'-flap structures, D-loops, replication forks and nicked Holliday junctions. May be required in mitosis for the processing of stalled or collapsed replication fork intermediates. May be required in meiosis for the repair of meiosis-specific double strand breaks subsequent to single-end invasion (SEI).</text>
</comment>
<dbReference type="InterPro" id="IPR036388">
    <property type="entry name" value="WH-like_DNA-bd_sf"/>
</dbReference>
<dbReference type="Gene3D" id="3.40.50.10130">
    <property type="match status" value="1"/>
</dbReference>
<dbReference type="GO" id="GO:0003677">
    <property type="term" value="F:DNA binding"/>
    <property type="evidence" value="ECO:0007669"/>
    <property type="project" value="UniProtKB-UniRule"/>
</dbReference>
<dbReference type="GO" id="GO:0008821">
    <property type="term" value="F:crossover junction DNA endonuclease activity"/>
    <property type="evidence" value="ECO:0007669"/>
    <property type="project" value="UniProtKB-UniRule"/>
</dbReference>
<dbReference type="InterPro" id="IPR047417">
    <property type="entry name" value="WHD_MUS81"/>
</dbReference>
<dbReference type="GO" id="GO:0006308">
    <property type="term" value="P:DNA catabolic process"/>
    <property type="evidence" value="ECO:0007669"/>
    <property type="project" value="UniProtKB-UniRule"/>
</dbReference>
<dbReference type="SMART" id="SM00891">
    <property type="entry name" value="ERCC4"/>
    <property type="match status" value="1"/>
</dbReference>
<dbReference type="EMBL" id="KV453934">
    <property type="protein sequence ID" value="ODV72631.1"/>
    <property type="molecule type" value="Genomic_DNA"/>
</dbReference>
<dbReference type="OMA" id="IKDTEHW"/>
<comment type="subcellular location">
    <subcellularLocation>
        <location evidence="2 15">Nucleus</location>
    </subcellularLocation>
</comment>
<evidence type="ECO:0000256" key="12">
    <source>
        <dbReference type="ARBA" id="ARBA00023204"/>
    </source>
</evidence>
<dbReference type="GO" id="GO:0048257">
    <property type="term" value="F:3'-flap endonuclease activity"/>
    <property type="evidence" value="ECO:0007669"/>
    <property type="project" value="TreeGrafter"/>
</dbReference>
<dbReference type="InterPro" id="IPR033309">
    <property type="entry name" value="Mus81"/>
</dbReference>
<protein>
    <recommendedName>
        <fullName evidence="4 15">Crossover junction endonuclease MUS81</fullName>
        <ecNumber evidence="15">3.1.22.-</ecNumber>
    </recommendedName>
</protein>
<dbReference type="Proteomes" id="UP000094389">
    <property type="component" value="Unassembled WGS sequence"/>
</dbReference>
<proteinExistence type="inferred from homology"/>
<dbReference type="FunFam" id="3.40.50.10130:FF:000003">
    <property type="entry name" value="Crossover junction endonuclease MUS81"/>
    <property type="match status" value="1"/>
</dbReference>
<dbReference type="AlphaFoldDB" id="A0A1E4RZF7"/>
<dbReference type="Gene3D" id="1.10.150.670">
    <property type="entry name" value="Crossover junction endonuclease EME1, DNA-binding domain"/>
    <property type="match status" value="1"/>
</dbReference>
<dbReference type="InterPro" id="IPR027421">
    <property type="entry name" value="DNA_pol_lamdba_lyase_dom_sf"/>
</dbReference>
<keyword evidence="11 15" id="KW-0233">DNA recombination</keyword>
<evidence type="ECO:0000256" key="3">
    <source>
        <dbReference type="ARBA" id="ARBA00010015"/>
    </source>
</evidence>
<dbReference type="GO" id="GO:0005634">
    <property type="term" value="C:nucleus"/>
    <property type="evidence" value="ECO:0007669"/>
    <property type="project" value="UniProtKB-SubCell"/>
</dbReference>
<dbReference type="RefSeq" id="XP_020069670.1">
    <property type="nucleotide sequence ID" value="XM_020212820.1"/>
</dbReference>
<dbReference type="SUPFAM" id="SSF52980">
    <property type="entry name" value="Restriction endonuclease-like"/>
    <property type="match status" value="1"/>
</dbReference>
<keyword evidence="12 15" id="KW-0234">DNA repair</keyword>
<evidence type="ECO:0000256" key="7">
    <source>
        <dbReference type="ARBA" id="ARBA00022759"/>
    </source>
</evidence>
<dbReference type="InterPro" id="IPR011335">
    <property type="entry name" value="Restrct_endonuc-II-like"/>
</dbReference>
<feature type="region of interest" description="Disordered" evidence="16">
    <location>
        <begin position="93"/>
        <end position="116"/>
    </location>
</feature>
<evidence type="ECO:0000256" key="11">
    <source>
        <dbReference type="ARBA" id="ARBA00023172"/>
    </source>
</evidence>
<evidence type="ECO:0000256" key="5">
    <source>
        <dbReference type="ARBA" id="ARBA00022722"/>
    </source>
</evidence>
<keyword evidence="7 15" id="KW-0255">Endonuclease</keyword>
<dbReference type="InterPro" id="IPR047416">
    <property type="entry name" value="XPF_nuclease_Mus81"/>
</dbReference>
<dbReference type="OrthoDB" id="5963188at2759"/>
<keyword evidence="6 15" id="KW-0479">Metal-binding</keyword>
<dbReference type="GO" id="GO:0031573">
    <property type="term" value="P:mitotic intra-S DNA damage checkpoint signaling"/>
    <property type="evidence" value="ECO:0007669"/>
    <property type="project" value="TreeGrafter"/>
</dbReference>
<evidence type="ECO:0000256" key="13">
    <source>
        <dbReference type="ARBA" id="ARBA00023242"/>
    </source>
</evidence>
<dbReference type="PANTHER" id="PTHR13451">
    <property type="entry name" value="CLASS II CROSSOVER JUNCTION ENDONUCLEASE MUS81"/>
    <property type="match status" value="1"/>
</dbReference>
<organism evidence="18 19">
    <name type="scientific">Cyberlindnera jadinii (strain ATCC 18201 / CBS 1600 / BCRC 20928 / JCM 3617 / NBRC 0987 / NRRL Y-1542)</name>
    <name type="common">Torula yeast</name>
    <name type="synonym">Candida utilis</name>
    <dbReference type="NCBI Taxonomy" id="983966"/>
    <lineage>
        <taxon>Eukaryota</taxon>
        <taxon>Fungi</taxon>
        <taxon>Dikarya</taxon>
        <taxon>Ascomycota</taxon>
        <taxon>Saccharomycotina</taxon>
        <taxon>Saccharomycetes</taxon>
        <taxon>Phaffomycetales</taxon>
        <taxon>Phaffomycetaceae</taxon>
        <taxon>Cyberlindnera</taxon>
    </lineage>
</organism>
<comment type="similarity">
    <text evidence="3 15">Belongs to the XPF family.</text>
</comment>
<keyword evidence="9 15" id="KW-0378">Hydrolase</keyword>
<evidence type="ECO:0000256" key="16">
    <source>
        <dbReference type="SAM" id="MobiDB-lite"/>
    </source>
</evidence>
<evidence type="ECO:0000256" key="8">
    <source>
        <dbReference type="ARBA" id="ARBA00022763"/>
    </source>
</evidence>
<dbReference type="GeneID" id="30987216"/>
<sequence length="553" mass="63503">MAALPSDLKHLYLGWIDEDAAQCQKRQQKSAMLLSNAARTLRNHLEPVYAPEELKKLKGIGDWVVGKMRRRLESYCKENGYVVPAVVVEPVKTAGQKRRKGDGGADGTTKRKQQKYVPRKRSGGYAILLVLLEYDPDMMGLTKNLIIQYGAPYCDGSLESNPGTSQFYSAWNSSKKLLQEGLIKSSGRPQRFFLTDEGLELAQSIKANDGVVFRNETRTQPQAVPRATNDPVRRSPTTPRVHTPQRASRVARLPEISPTVPVFIPRDRIEHVYRGINYFFWEPKEYEVKFIIDNREVKSKDDRDFFDEKLTQLGVECLKRPLPVGDGLWIARHRTTNEEVVLDYIMERKRLDDLAMSIKDGRYTEQKSRLKRTGIENIFYLIEEVTGSDIQQMSQAIETAISSATTVNGFHVQRTKDAHSTLRFIKLMTEEIVKFYTTKRLLILNPHTVESQLKYSEILESFKARFPTDTCVHLYNTFDVLLNKSSMLTVRELFVRMLMTVRGITLEKAIAIQRQFPTPAIMFERFDPQDQEFVSKYGKKVAESLGDLFKRNN</sequence>
<evidence type="ECO:0000259" key="17">
    <source>
        <dbReference type="SMART" id="SM00891"/>
    </source>
</evidence>
<comment type="cofactor">
    <cofactor evidence="1 15">
        <name>Mg(2+)</name>
        <dbReference type="ChEBI" id="CHEBI:18420"/>
    </cofactor>
</comment>
<dbReference type="CDD" id="cd20074">
    <property type="entry name" value="XPF_nuclease_Mus81"/>
    <property type="match status" value="1"/>
</dbReference>
<evidence type="ECO:0000313" key="19">
    <source>
        <dbReference type="Proteomes" id="UP000094389"/>
    </source>
</evidence>
<dbReference type="GO" id="GO:0048476">
    <property type="term" value="C:Holliday junction resolvase complex"/>
    <property type="evidence" value="ECO:0007669"/>
    <property type="project" value="UniProtKB-UniRule"/>
</dbReference>
<gene>
    <name evidence="18" type="ORF">CYBJADRAFT_129099</name>
</gene>
<dbReference type="PANTHER" id="PTHR13451:SF0">
    <property type="entry name" value="CROSSOVER JUNCTION ENDONUCLEASE MUS81"/>
    <property type="match status" value="1"/>
</dbReference>
<dbReference type="STRING" id="983966.A0A1E4RZF7"/>
<evidence type="ECO:0000256" key="9">
    <source>
        <dbReference type="ARBA" id="ARBA00022801"/>
    </source>
</evidence>
<dbReference type="FunFam" id="1.10.10.10:FF:000307">
    <property type="entry name" value="Crossover junction endonuclease MUS81"/>
    <property type="match status" value="1"/>
</dbReference>
<name>A0A1E4RZF7_CYBJN</name>
<feature type="domain" description="ERCC4" evidence="17">
    <location>
        <begin position="289"/>
        <end position="386"/>
    </location>
</feature>
<keyword evidence="19" id="KW-1185">Reference proteome</keyword>
<dbReference type="GO" id="GO:0000712">
    <property type="term" value="P:resolution of meiotic recombination intermediates"/>
    <property type="evidence" value="ECO:0007669"/>
    <property type="project" value="TreeGrafter"/>
</dbReference>
<keyword evidence="8 15" id="KW-0227">DNA damage</keyword>
<dbReference type="Pfam" id="PF02732">
    <property type="entry name" value="ERCC4"/>
    <property type="match status" value="1"/>
</dbReference>
<comment type="subunit">
    <text evidence="15">Interacts with EME1.</text>
</comment>